<dbReference type="Pfam" id="PF24877">
    <property type="entry name" value="ILV_EDD_C"/>
    <property type="match status" value="1"/>
</dbReference>
<keyword evidence="5 7" id="KW-0456">Lyase</keyword>
<dbReference type="AlphaFoldDB" id="A0A645CRF1"/>
<keyword evidence="2" id="KW-0479">Metal-binding</keyword>
<evidence type="ECO:0000256" key="3">
    <source>
        <dbReference type="ARBA" id="ARBA00023004"/>
    </source>
</evidence>
<keyword evidence="3" id="KW-0408">Iron</keyword>
<accession>A0A645CRF1</accession>
<dbReference type="InterPro" id="IPR056740">
    <property type="entry name" value="ILV_EDD_C"/>
</dbReference>
<dbReference type="SUPFAM" id="SSF52016">
    <property type="entry name" value="LeuD/IlvD-like"/>
    <property type="match status" value="1"/>
</dbReference>
<dbReference type="GO" id="GO:0046872">
    <property type="term" value="F:metal ion binding"/>
    <property type="evidence" value="ECO:0007669"/>
    <property type="project" value="UniProtKB-KW"/>
</dbReference>
<comment type="caution">
    <text evidence="7">The sequence shown here is derived from an EMBL/GenBank/DDBJ whole genome shotgun (WGS) entry which is preliminary data.</text>
</comment>
<evidence type="ECO:0000256" key="5">
    <source>
        <dbReference type="ARBA" id="ARBA00023239"/>
    </source>
</evidence>
<evidence type="ECO:0000256" key="1">
    <source>
        <dbReference type="ARBA" id="ARBA00006486"/>
    </source>
</evidence>
<comment type="similarity">
    <text evidence="1">Belongs to the IlvD/Edd family.</text>
</comment>
<evidence type="ECO:0000259" key="6">
    <source>
        <dbReference type="Pfam" id="PF24877"/>
    </source>
</evidence>
<organism evidence="7">
    <name type="scientific">bioreactor metagenome</name>
    <dbReference type="NCBI Taxonomy" id="1076179"/>
    <lineage>
        <taxon>unclassified sequences</taxon>
        <taxon>metagenomes</taxon>
        <taxon>ecological metagenomes</taxon>
    </lineage>
</organism>
<dbReference type="SUPFAM" id="SSF143975">
    <property type="entry name" value="IlvD/EDD N-terminal domain-like"/>
    <property type="match status" value="1"/>
</dbReference>
<reference evidence="7" key="1">
    <citation type="submission" date="2019-08" db="EMBL/GenBank/DDBJ databases">
        <authorList>
            <person name="Kucharzyk K."/>
            <person name="Murdoch R.W."/>
            <person name="Higgins S."/>
            <person name="Loffler F."/>
        </authorList>
    </citation>
    <scope>NUCLEOTIDE SEQUENCE</scope>
</reference>
<name>A0A645CRF1_9ZZZZ</name>
<gene>
    <name evidence="7" type="primary">ilvD_39</name>
    <name evidence="7" type="ORF">SDC9_126538</name>
</gene>
<dbReference type="PANTHER" id="PTHR43661">
    <property type="entry name" value="D-XYLONATE DEHYDRATASE"/>
    <property type="match status" value="1"/>
</dbReference>
<dbReference type="InterPro" id="IPR020558">
    <property type="entry name" value="DiOHA_6PGluconate_deHydtase_CS"/>
</dbReference>
<dbReference type="EC" id="4.2.1.9" evidence="7"/>
<dbReference type="GO" id="GO:0005829">
    <property type="term" value="C:cytosol"/>
    <property type="evidence" value="ECO:0007669"/>
    <property type="project" value="TreeGrafter"/>
</dbReference>
<dbReference type="InterPro" id="IPR042096">
    <property type="entry name" value="Dihydro-acid_dehy_C"/>
</dbReference>
<dbReference type="GO" id="GO:0004160">
    <property type="term" value="F:dihydroxy-acid dehydratase activity"/>
    <property type="evidence" value="ECO:0007669"/>
    <property type="project" value="UniProtKB-EC"/>
</dbReference>
<sequence length="242" mass="25696">MEDLYHAGGVSAVVNELIQNGYYDGSTMTVLGVSMAEAVKNTKIRNSNVIRSCKEPYSKTGGIQILKGNIAPDGAVVKRAAVLDSMMVHSGKAKVFDSEEQAIKAIYDMQIEAGDVVVIRYEGPKGGPGMREMLGPTSAIAGMGLDSTVALITDGRFSGASRGAAIGHVSPEAARGGNIALIQNGDRIDIDIPAGTLNVRVSEEELSERRKSWQPPEPKIKKGYLARYERMVSSASEGAVVK</sequence>
<dbReference type="InterPro" id="IPR037237">
    <property type="entry name" value="IlvD/EDD_N"/>
</dbReference>
<feature type="domain" description="Dihydroxy-acid/6-phosphogluconate dehydratase C-terminal" evidence="6">
    <location>
        <begin position="48"/>
        <end position="239"/>
    </location>
</feature>
<dbReference type="PANTHER" id="PTHR43661:SF3">
    <property type="entry name" value="D-XYLONATE DEHYDRATASE YAGF-RELATED"/>
    <property type="match status" value="1"/>
</dbReference>
<evidence type="ECO:0000313" key="7">
    <source>
        <dbReference type="EMBL" id="MPM79501.1"/>
    </source>
</evidence>
<protein>
    <submittedName>
        <fullName evidence="7">Dihydroxy-acid dehydratase</fullName>
        <ecNumber evidence="7">4.2.1.9</ecNumber>
    </submittedName>
</protein>
<keyword evidence="4" id="KW-0411">Iron-sulfur</keyword>
<evidence type="ECO:0000256" key="4">
    <source>
        <dbReference type="ARBA" id="ARBA00023014"/>
    </source>
</evidence>
<dbReference type="Gene3D" id="3.50.30.80">
    <property type="entry name" value="IlvD/EDD C-terminal domain-like"/>
    <property type="match status" value="1"/>
</dbReference>
<evidence type="ECO:0000256" key="2">
    <source>
        <dbReference type="ARBA" id="ARBA00022723"/>
    </source>
</evidence>
<dbReference type="GO" id="GO:0051536">
    <property type="term" value="F:iron-sulfur cluster binding"/>
    <property type="evidence" value="ECO:0007669"/>
    <property type="project" value="UniProtKB-KW"/>
</dbReference>
<dbReference type="FunFam" id="3.50.30.80:FF:000001">
    <property type="entry name" value="Dihydroxy-acid dehydratase"/>
    <property type="match status" value="1"/>
</dbReference>
<dbReference type="PROSITE" id="PS00887">
    <property type="entry name" value="ILVD_EDD_2"/>
    <property type="match status" value="1"/>
</dbReference>
<dbReference type="EMBL" id="VSSQ01029386">
    <property type="protein sequence ID" value="MPM79501.1"/>
    <property type="molecule type" value="Genomic_DNA"/>
</dbReference>
<proteinExistence type="inferred from homology"/>